<name>A0A0S4SUA1_CAMHY</name>
<dbReference type="Proteomes" id="UP000052237">
    <property type="component" value="Unassembled WGS sequence"/>
</dbReference>
<dbReference type="PROSITE" id="PS00195">
    <property type="entry name" value="GLUTAREDOXIN_1"/>
    <property type="match status" value="1"/>
</dbReference>
<gene>
    <name evidence="2" type="ORF">ERS686654_02066</name>
</gene>
<keyword evidence="3" id="KW-1185">Reference proteome</keyword>
<evidence type="ECO:0000259" key="1">
    <source>
        <dbReference type="Pfam" id="PF13098"/>
    </source>
</evidence>
<dbReference type="PANTHER" id="PTHR35272">
    <property type="entry name" value="THIOL:DISULFIDE INTERCHANGE PROTEIN DSBC-RELATED"/>
    <property type="match status" value="1"/>
</dbReference>
<dbReference type="Gene3D" id="3.40.30.10">
    <property type="entry name" value="Glutaredoxin"/>
    <property type="match status" value="1"/>
</dbReference>
<dbReference type="GO" id="GO:0016853">
    <property type="term" value="F:isomerase activity"/>
    <property type="evidence" value="ECO:0007669"/>
    <property type="project" value="UniProtKB-KW"/>
</dbReference>
<dbReference type="AlphaFoldDB" id="A0A0S4SUA1"/>
<protein>
    <submittedName>
        <fullName evidence="2">Protein-disulfide isomerase</fullName>
    </submittedName>
</protein>
<reference evidence="2 3" key="1">
    <citation type="submission" date="2015-11" db="EMBL/GenBank/DDBJ databases">
        <authorList>
            <consortium name="Pathogen Informatics"/>
        </authorList>
    </citation>
    <scope>NUCLEOTIDE SEQUENCE [LARGE SCALE GENOMIC DNA]</scope>
    <source>
        <strain evidence="2 3">006A-0059</strain>
    </source>
</reference>
<dbReference type="RefSeq" id="WP_059435510.1">
    <property type="nucleotide sequence ID" value="NZ_FAVB01000007.1"/>
</dbReference>
<dbReference type="InterPro" id="IPR051470">
    <property type="entry name" value="Thiol:disulfide_interchange"/>
</dbReference>
<dbReference type="InterPro" id="IPR036249">
    <property type="entry name" value="Thioredoxin-like_sf"/>
</dbReference>
<dbReference type="EMBL" id="FAVB01000007">
    <property type="protein sequence ID" value="CUU90060.1"/>
    <property type="molecule type" value="Genomic_DNA"/>
</dbReference>
<sequence>MIKKIFLGSLIVAATMADNVNDMVSKILPSTEFKKAFQTEIPDLIGVELNSGTIMYIHQPTELIFVGEIMTKTGVSLTQIHRENSGNYKAVEATGINSVADVTDLLEYSISANANENKDLSFLIFTDPDCPYCQEADKFLKAKNADIRHFFIPLVQLHPQAREKSIEIISKTNKISKTESTTLLDNGLEKAKKLNIDGTPQIIVFNKKTNKTVAVIKGFNRLALEQYATER</sequence>
<dbReference type="PANTHER" id="PTHR35272:SF3">
    <property type="entry name" value="THIOL:DISULFIDE INTERCHANGE PROTEIN DSBC"/>
    <property type="match status" value="1"/>
</dbReference>
<dbReference type="Pfam" id="PF13098">
    <property type="entry name" value="Thioredoxin_2"/>
    <property type="match status" value="1"/>
</dbReference>
<organism evidence="2 3">
    <name type="scientific">Campylobacter hyointestinalis subsp. hyointestinalis</name>
    <dbReference type="NCBI Taxonomy" id="91352"/>
    <lineage>
        <taxon>Bacteria</taxon>
        <taxon>Pseudomonadati</taxon>
        <taxon>Campylobacterota</taxon>
        <taxon>Epsilonproteobacteria</taxon>
        <taxon>Campylobacterales</taxon>
        <taxon>Campylobacteraceae</taxon>
        <taxon>Campylobacter</taxon>
    </lineage>
</organism>
<comment type="caution">
    <text evidence="2">The sequence shown here is derived from an EMBL/GenBank/DDBJ whole genome shotgun (WGS) entry which is preliminary data.</text>
</comment>
<proteinExistence type="predicted"/>
<feature type="domain" description="Thioredoxin-like fold" evidence="1">
    <location>
        <begin position="114"/>
        <end position="219"/>
    </location>
</feature>
<dbReference type="SUPFAM" id="SSF52833">
    <property type="entry name" value="Thioredoxin-like"/>
    <property type="match status" value="1"/>
</dbReference>
<keyword evidence="2" id="KW-0413">Isomerase</keyword>
<evidence type="ECO:0000313" key="2">
    <source>
        <dbReference type="EMBL" id="CUU90060.1"/>
    </source>
</evidence>
<accession>A0A0S4SUA1</accession>
<dbReference type="InterPro" id="IPR012336">
    <property type="entry name" value="Thioredoxin-like_fold"/>
</dbReference>
<evidence type="ECO:0000313" key="3">
    <source>
        <dbReference type="Proteomes" id="UP000052237"/>
    </source>
</evidence>
<dbReference type="InterPro" id="IPR011767">
    <property type="entry name" value="GLR_AS"/>
</dbReference>